<gene>
    <name evidence="1" type="ORF">HELGO_WM16612</name>
</gene>
<evidence type="ECO:0000313" key="1">
    <source>
        <dbReference type="EMBL" id="CAA6815091.1"/>
    </source>
</evidence>
<name>A0A6S6T2S7_9BACT</name>
<sequence length="244" mass="28215">MSKQYKSPPLIEAYCEIQFQGSKWDIIYPAEFYNAVKEDFPIKETIEIQDFHVVINDDNVGVKPNAQFSKPILQCTNEKQNVIIQFTEKVLILRVVSPYIGWLSFKELILDIHDKCFNIIGDREIKRVNLVYKNTLKTGKSHSYENTKKYFNLYPNIPNNHDPNTGTAIQMLVELPSKDNKSVLVIQQSTLNPVNDIEAPIALNIKYICLFPESIQFESWLEDAHNSIQDTFESSITEFSKSKF</sequence>
<evidence type="ECO:0008006" key="2">
    <source>
        <dbReference type="Google" id="ProtNLM"/>
    </source>
</evidence>
<protein>
    <recommendedName>
        <fullName evidence="2">TIGR04255 family protein</fullName>
    </recommendedName>
</protein>
<reference evidence="1" key="1">
    <citation type="submission" date="2020-01" db="EMBL/GenBank/DDBJ databases">
        <authorList>
            <person name="Meier V. D."/>
            <person name="Meier V D."/>
        </authorList>
    </citation>
    <scope>NUCLEOTIDE SEQUENCE</scope>
    <source>
        <strain evidence="1">HLG_WM_MAG_10</strain>
    </source>
</reference>
<dbReference type="AlphaFoldDB" id="A0A6S6T2S7"/>
<dbReference type="NCBIfam" id="TIGR04255">
    <property type="entry name" value="sporadTIGR04255"/>
    <property type="match status" value="1"/>
</dbReference>
<accession>A0A6S6T2S7</accession>
<proteinExistence type="predicted"/>
<dbReference type="InterPro" id="IPR026349">
    <property type="entry name" value="CHP04255"/>
</dbReference>
<organism evidence="1">
    <name type="scientific">uncultured Aureispira sp</name>
    <dbReference type="NCBI Taxonomy" id="1331704"/>
    <lineage>
        <taxon>Bacteria</taxon>
        <taxon>Pseudomonadati</taxon>
        <taxon>Bacteroidota</taxon>
        <taxon>Saprospiria</taxon>
        <taxon>Saprospirales</taxon>
        <taxon>Saprospiraceae</taxon>
        <taxon>Aureispira</taxon>
        <taxon>environmental samples</taxon>
    </lineage>
</organism>
<dbReference type="EMBL" id="CACVAQ010000223">
    <property type="protein sequence ID" value="CAA6815091.1"/>
    <property type="molecule type" value="Genomic_DNA"/>
</dbReference>